<evidence type="ECO:0000256" key="7">
    <source>
        <dbReference type="ARBA" id="ARBA00023136"/>
    </source>
</evidence>
<dbReference type="InterPro" id="IPR050297">
    <property type="entry name" value="LipidA_mod_glycosyltrf_83"/>
</dbReference>
<evidence type="ECO:0000256" key="4">
    <source>
        <dbReference type="ARBA" id="ARBA00022679"/>
    </source>
</evidence>
<dbReference type="PANTHER" id="PTHR33908">
    <property type="entry name" value="MANNOSYLTRANSFERASE YKCB-RELATED"/>
    <property type="match status" value="1"/>
</dbReference>
<evidence type="ECO:0000256" key="3">
    <source>
        <dbReference type="ARBA" id="ARBA00022676"/>
    </source>
</evidence>
<dbReference type="Proteomes" id="UP000886355">
    <property type="component" value="Unassembled WGS sequence"/>
</dbReference>
<accession>A0A7C1AMC5</accession>
<organism evidence="10">
    <name type="scientific">Thermodesulforhabdus norvegica</name>
    <dbReference type="NCBI Taxonomy" id="39841"/>
    <lineage>
        <taxon>Bacteria</taxon>
        <taxon>Pseudomonadati</taxon>
        <taxon>Thermodesulfobacteriota</taxon>
        <taxon>Syntrophobacteria</taxon>
        <taxon>Syntrophobacterales</taxon>
        <taxon>Thermodesulforhabdaceae</taxon>
        <taxon>Thermodesulforhabdus</taxon>
    </lineage>
</organism>
<comment type="subcellular location">
    <subcellularLocation>
        <location evidence="1">Cell membrane</location>
        <topology evidence="1">Multi-pass membrane protein</topology>
    </subcellularLocation>
</comment>
<keyword evidence="6 8" id="KW-1133">Transmembrane helix</keyword>
<dbReference type="GO" id="GO:0009103">
    <property type="term" value="P:lipopolysaccharide biosynthetic process"/>
    <property type="evidence" value="ECO:0007669"/>
    <property type="project" value="UniProtKB-ARBA"/>
</dbReference>
<feature type="transmembrane region" description="Helical" evidence="8">
    <location>
        <begin position="289"/>
        <end position="316"/>
    </location>
</feature>
<dbReference type="GO" id="GO:0016763">
    <property type="term" value="F:pentosyltransferase activity"/>
    <property type="evidence" value="ECO:0007669"/>
    <property type="project" value="TreeGrafter"/>
</dbReference>
<name>A0A7C1AMC5_9BACT</name>
<keyword evidence="7 8" id="KW-0472">Membrane</keyword>
<feature type="transmembrane region" description="Helical" evidence="8">
    <location>
        <begin position="171"/>
        <end position="204"/>
    </location>
</feature>
<evidence type="ECO:0000256" key="6">
    <source>
        <dbReference type="ARBA" id="ARBA00022989"/>
    </source>
</evidence>
<feature type="transmembrane region" description="Helical" evidence="8">
    <location>
        <begin position="354"/>
        <end position="373"/>
    </location>
</feature>
<keyword evidence="5 8" id="KW-0812">Transmembrane</keyword>
<feature type="transmembrane region" description="Helical" evidence="8">
    <location>
        <begin position="21"/>
        <end position="45"/>
    </location>
</feature>
<feature type="transmembrane region" description="Helical" evidence="8">
    <location>
        <begin position="328"/>
        <end position="348"/>
    </location>
</feature>
<feature type="domain" description="Glycosyltransferase RgtA/B/C/D-like" evidence="9">
    <location>
        <begin position="76"/>
        <end position="222"/>
    </location>
</feature>
<proteinExistence type="predicted"/>
<evidence type="ECO:0000259" key="9">
    <source>
        <dbReference type="Pfam" id="PF13231"/>
    </source>
</evidence>
<dbReference type="InterPro" id="IPR038731">
    <property type="entry name" value="RgtA/B/C-like"/>
</dbReference>
<feature type="transmembrane region" description="Helical" evidence="8">
    <location>
        <begin position="211"/>
        <end position="235"/>
    </location>
</feature>
<dbReference type="PANTHER" id="PTHR33908:SF11">
    <property type="entry name" value="MEMBRANE PROTEIN"/>
    <property type="match status" value="1"/>
</dbReference>
<dbReference type="AlphaFoldDB" id="A0A7C1AMC5"/>
<keyword evidence="2" id="KW-1003">Cell membrane</keyword>
<evidence type="ECO:0000313" key="10">
    <source>
        <dbReference type="EMBL" id="HDL90447.1"/>
    </source>
</evidence>
<protein>
    <recommendedName>
        <fullName evidence="9">Glycosyltransferase RgtA/B/C/D-like domain-containing protein</fullName>
    </recommendedName>
</protein>
<dbReference type="EMBL" id="DQZW01000284">
    <property type="protein sequence ID" value="HDL90447.1"/>
    <property type="molecule type" value="Genomic_DNA"/>
</dbReference>
<evidence type="ECO:0000256" key="2">
    <source>
        <dbReference type="ARBA" id="ARBA00022475"/>
    </source>
</evidence>
<dbReference type="Pfam" id="PF13231">
    <property type="entry name" value="PMT_2"/>
    <property type="match status" value="1"/>
</dbReference>
<comment type="caution">
    <text evidence="10">The sequence shown here is derived from an EMBL/GenBank/DDBJ whole genome shotgun (WGS) entry which is preliminary data.</text>
</comment>
<evidence type="ECO:0000256" key="1">
    <source>
        <dbReference type="ARBA" id="ARBA00004651"/>
    </source>
</evidence>
<feature type="transmembrane region" description="Helical" evidence="8">
    <location>
        <begin position="147"/>
        <end position="165"/>
    </location>
</feature>
<evidence type="ECO:0000256" key="8">
    <source>
        <dbReference type="SAM" id="Phobius"/>
    </source>
</evidence>
<feature type="non-terminal residue" evidence="10">
    <location>
        <position position="397"/>
    </location>
</feature>
<gene>
    <name evidence="10" type="ORF">ENG14_06045</name>
</gene>
<reference evidence="10" key="1">
    <citation type="journal article" date="2020" name="mSystems">
        <title>Genome- and Community-Level Interaction Insights into Carbon Utilization and Element Cycling Functions of Hydrothermarchaeota in Hydrothermal Sediment.</title>
        <authorList>
            <person name="Zhou Z."/>
            <person name="Liu Y."/>
            <person name="Xu W."/>
            <person name="Pan J."/>
            <person name="Luo Z.H."/>
            <person name="Li M."/>
        </authorList>
    </citation>
    <scope>NUCLEOTIDE SEQUENCE [LARGE SCALE GENOMIC DNA]</scope>
    <source>
        <strain evidence="10">HyVt-19</strain>
    </source>
</reference>
<sequence length="397" mass="45196">MPVTLFQSLRKHETIADKRALATLAILVFLSFTVKFFLTIIVPVINKDGALYLIAAKFVSQGNFEKARQFFPYLPYPFMIAFLSKLIPDPILVGHLLSIIPGAFSIIPFYLVGREIFGTSAALWSCIAFVFCPLLNEVCTWIVRDPLWLFCVLWSFYFYIRYLAMLSPAKWIAGTVLLICSAFIRVESIVLLPVGLFLGLWGVWKSNTKKILTLLLLVAILGIGVLLVQIFPFVIPLLRLHELIGYVRDIVDLKFLDNYRVIYDALKQLQARLPASAWPQNFAELARHYIILIYMVGLLEILIKTTFFPFFIVALYGLTAAVRNGDRYVTSLFLFALFALIPGLWSLLVRNFVSVRYVTLPSLLFILFFGLGWNKMLKHFAKWAEVRIGGTLTAKTL</sequence>
<keyword evidence="3" id="KW-0328">Glycosyltransferase</keyword>
<feature type="transmembrane region" description="Helical" evidence="8">
    <location>
        <begin position="116"/>
        <end position="135"/>
    </location>
</feature>
<evidence type="ECO:0000256" key="5">
    <source>
        <dbReference type="ARBA" id="ARBA00022692"/>
    </source>
</evidence>
<feature type="transmembrane region" description="Helical" evidence="8">
    <location>
        <begin position="92"/>
        <end position="110"/>
    </location>
</feature>
<dbReference type="GO" id="GO:0005886">
    <property type="term" value="C:plasma membrane"/>
    <property type="evidence" value="ECO:0007669"/>
    <property type="project" value="UniProtKB-SubCell"/>
</dbReference>
<keyword evidence="4" id="KW-0808">Transferase</keyword>